<keyword evidence="4" id="KW-1185">Reference proteome</keyword>
<evidence type="ECO:0000256" key="2">
    <source>
        <dbReference type="ARBA" id="ARBA00022679"/>
    </source>
</evidence>
<dbReference type="InterPro" id="IPR001451">
    <property type="entry name" value="Hexapep"/>
</dbReference>
<dbReference type="InterPro" id="IPR051159">
    <property type="entry name" value="Hexapeptide_acetyltransf"/>
</dbReference>
<dbReference type="Gene3D" id="2.160.10.10">
    <property type="entry name" value="Hexapeptide repeat proteins"/>
    <property type="match status" value="1"/>
</dbReference>
<dbReference type="SUPFAM" id="SSF51161">
    <property type="entry name" value="Trimeric LpxA-like enzymes"/>
    <property type="match status" value="1"/>
</dbReference>
<dbReference type="InterPro" id="IPR011004">
    <property type="entry name" value="Trimer_LpxA-like_sf"/>
</dbReference>
<sequence length="195" mass="21637">METKRLSLTFLFLRKIGLNYPEQEYGEVSLMQVLSRSLKTLRDSFLLKYLMNSVVLSPISPRLLRPWVLRKIGCHVGKDVFIGAQVYIDSGHSELIYIEDHVHLTAKTVLLCHKKDLSGYFVGDDYAKLPYRTGIIHLKKGCSTGTGTLIMPGVTIGEGAIVGAGSLVTKDIPAWTIAAGRPAKVIKEIPKRKDL</sequence>
<keyword evidence="2 3" id="KW-0808">Transferase</keyword>
<dbReference type="PANTHER" id="PTHR23416">
    <property type="entry name" value="SIALIC ACID SYNTHASE-RELATED"/>
    <property type="match status" value="1"/>
</dbReference>
<dbReference type="Proteomes" id="UP001292913">
    <property type="component" value="Unassembled WGS sequence"/>
</dbReference>
<dbReference type="CDD" id="cd04647">
    <property type="entry name" value="LbH_MAT_like"/>
    <property type="match status" value="1"/>
</dbReference>
<keyword evidence="3" id="KW-0012">Acyltransferase</keyword>
<gene>
    <name evidence="3" type="ORF">QHG74_00970</name>
</gene>
<evidence type="ECO:0000256" key="1">
    <source>
        <dbReference type="ARBA" id="ARBA00007274"/>
    </source>
</evidence>
<dbReference type="PANTHER" id="PTHR23416:SF23">
    <property type="entry name" value="ACETYLTRANSFERASE C18B11.09C-RELATED"/>
    <property type="match status" value="1"/>
</dbReference>
<dbReference type="Pfam" id="PF00132">
    <property type="entry name" value="Hexapep"/>
    <property type="match status" value="1"/>
</dbReference>
<reference evidence="3 4" key="1">
    <citation type="submission" date="2023-04" db="EMBL/GenBank/DDBJ databases">
        <title>Bacteroides pacosi sp. nov., isolated from the fecal material of an alpaca.</title>
        <authorList>
            <person name="Miller S."/>
            <person name="Hendry M."/>
            <person name="King J."/>
            <person name="Sankaranarayanan K."/>
            <person name="Lawson P.A."/>
        </authorList>
    </citation>
    <scope>NUCLEOTIDE SEQUENCE [LARGE SCALE GENOMIC DNA]</scope>
    <source>
        <strain evidence="3 4">A2-P53</strain>
    </source>
</reference>
<dbReference type="EC" id="2.3.1.-" evidence="3"/>
<name>A0ABU5HL25_9BACE</name>
<proteinExistence type="inferred from homology"/>
<dbReference type="RefSeq" id="WP_215708204.1">
    <property type="nucleotide sequence ID" value="NZ_JARZAK010000001.1"/>
</dbReference>
<evidence type="ECO:0000313" key="3">
    <source>
        <dbReference type="EMBL" id="MDY7256298.1"/>
    </source>
</evidence>
<comment type="caution">
    <text evidence="3">The sequence shown here is derived from an EMBL/GenBank/DDBJ whole genome shotgun (WGS) entry which is preliminary data.</text>
</comment>
<dbReference type="EMBL" id="JARZAK010000001">
    <property type="protein sequence ID" value="MDY7256298.1"/>
    <property type="molecule type" value="Genomic_DNA"/>
</dbReference>
<comment type="similarity">
    <text evidence="1">Belongs to the transferase hexapeptide repeat family.</text>
</comment>
<evidence type="ECO:0000313" key="4">
    <source>
        <dbReference type="Proteomes" id="UP001292913"/>
    </source>
</evidence>
<protein>
    <submittedName>
        <fullName evidence="3">Acyltransferase</fullName>
        <ecNumber evidence="3">2.3.1.-</ecNumber>
    </submittedName>
</protein>
<dbReference type="GO" id="GO:0016746">
    <property type="term" value="F:acyltransferase activity"/>
    <property type="evidence" value="ECO:0007669"/>
    <property type="project" value="UniProtKB-KW"/>
</dbReference>
<accession>A0ABU5HL25</accession>
<organism evidence="3 4">
    <name type="scientific">Bacteroides vicugnae</name>
    <dbReference type="NCBI Taxonomy" id="3037989"/>
    <lineage>
        <taxon>Bacteria</taxon>
        <taxon>Pseudomonadati</taxon>
        <taxon>Bacteroidota</taxon>
        <taxon>Bacteroidia</taxon>
        <taxon>Bacteroidales</taxon>
        <taxon>Bacteroidaceae</taxon>
        <taxon>Bacteroides</taxon>
    </lineage>
</organism>